<evidence type="ECO:0000259" key="3">
    <source>
        <dbReference type="Pfam" id="PF02894"/>
    </source>
</evidence>
<name>A0A9Q5NB27_SANBA</name>
<evidence type="ECO:0000256" key="1">
    <source>
        <dbReference type="SAM" id="Coils"/>
    </source>
</evidence>
<dbReference type="EMBL" id="LNZH02000127">
    <property type="protein sequence ID" value="OCB90526.1"/>
    <property type="molecule type" value="Genomic_DNA"/>
</dbReference>
<dbReference type="AlphaFoldDB" id="A0A9Q5NB27"/>
<protein>
    <submittedName>
        <fullName evidence="4">NAD-binding protein</fullName>
    </submittedName>
</protein>
<dbReference type="SUPFAM" id="SSF55347">
    <property type="entry name" value="Glyceraldehyde-3-phosphate dehydrogenase-like, C-terminal domain"/>
    <property type="match status" value="1"/>
</dbReference>
<feature type="coiled-coil region" evidence="1">
    <location>
        <begin position="321"/>
        <end position="351"/>
    </location>
</feature>
<evidence type="ECO:0000313" key="4">
    <source>
        <dbReference type="EMBL" id="OCB90526.1"/>
    </source>
</evidence>
<dbReference type="Pfam" id="PF01408">
    <property type="entry name" value="GFO_IDH_MocA"/>
    <property type="match status" value="1"/>
</dbReference>
<dbReference type="GO" id="GO:0016491">
    <property type="term" value="F:oxidoreductase activity"/>
    <property type="evidence" value="ECO:0007669"/>
    <property type="project" value="TreeGrafter"/>
</dbReference>
<dbReference type="Gene3D" id="3.30.360.10">
    <property type="entry name" value="Dihydrodipicolinate Reductase, domain 2"/>
    <property type="match status" value="1"/>
</dbReference>
<dbReference type="InterPro" id="IPR036291">
    <property type="entry name" value="NAD(P)-bd_dom_sf"/>
</dbReference>
<dbReference type="SUPFAM" id="SSF51735">
    <property type="entry name" value="NAD(P)-binding Rossmann-fold domains"/>
    <property type="match status" value="1"/>
</dbReference>
<reference evidence="4" key="1">
    <citation type="submission" date="2016-06" db="EMBL/GenBank/DDBJ databases">
        <title>Draft Genome sequence of the fungus Inonotus baumii.</title>
        <authorList>
            <person name="Zhu H."/>
            <person name="Lin W."/>
        </authorList>
    </citation>
    <scope>NUCLEOTIDE SEQUENCE</scope>
    <source>
        <strain evidence="4">821</strain>
    </source>
</reference>
<dbReference type="GO" id="GO:0005737">
    <property type="term" value="C:cytoplasm"/>
    <property type="evidence" value="ECO:0007669"/>
    <property type="project" value="TreeGrafter"/>
</dbReference>
<accession>A0A9Q5NB27</accession>
<keyword evidence="1" id="KW-0175">Coiled coil</keyword>
<dbReference type="GO" id="GO:0000166">
    <property type="term" value="F:nucleotide binding"/>
    <property type="evidence" value="ECO:0007669"/>
    <property type="project" value="InterPro"/>
</dbReference>
<dbReference type="PANTHER" id="PTHR42840:SF5">
    <property type="entry name" value="NAD(P)-BINDING ROSSMANN-FOLD SUPERFAMILY PROTEIN"/>
    <property type="match status" value="1"/>
</dbReference>
<dbReference type="PANTHER" id="PTHR42840">
    <property type="entry name" value="NAD(P)-BINDING ROSSMANN-FOLD SUPERFAMILY PROTEIN-RELATED"/>
    <property type="match status" value="1"/>
</dbReference>
<dbReference type="Pfam" id="PF02894">
    <property type="entry name" value="GFO_IDH_MocA_C"/>
    <property type="match status" value="1"/>
</dbReference>
<proteinExistence type="predicted"/>
<dbReference type="Gene3D" id="3.40.50.720">
    <property type="entry name" value="NAD(P)-binding Rossmann-like Domain"/>
    <property type="match status" value="1"/>
</dbReference>
<dbReference type="Proteomes" id="UP000757232">
    <property type="component" value="Unassembled WGS sequence"/>
</dbReference>
<evidence type="ECO:0000313" key="5">
    <source>
        <dbReference type="Proteomes" id="UP000757232"/>
    </source>
</evidence>
<feature type="domain" description="Gfo/Idh/MocA-like oxidoreductase N-terminal" evidence="2">
    <location>
        <begin position="14"/>
        <end position="139"/>
    </location>
</feature>
<dbReference type="InterPro" id="IPR004104">
    <property type="entry name" value="Gfo/Idh/MocA-like_OxRdtase_C"/>
</dbReference>
<evidence type="ECO:0000259" key="2">
    <source>
        <dbReference type="Pfam" id="PF01408"/>
    </source>
</evidence>
<sequence length="396" mass="42591">MSFQSSAGSQCTAIAILGAGIFAKEAHLPAVAELGSKVILRAVYSRSYKSASELADSAKATLKLEAPPKIYSDDSTGSGSTLDALLARADIDAVIIALPITTQPEIIIKCLQAGKHVLSEKPVAADVKSGLSLIASYEKEFKSKGLVWRVAENYEAEPGYRRAAEAIRQGKIGAVRFFRLTAVGYVDKDSKWYKTPWRTVPDYQGGFLLDGGVHSVAILRTLLLDPLKQVTSFASLSRPHLPPQDTITALISCTPVSERSSESKDKKTHGIFELSFAAPAPSRSEVGNTIILTGDKGWLEIATGVKVGNKSVVRITLHIVTHEQEKEGDELEEAEEIIEEEQKSIQAEIENFLNAIKGTDDGLGDPRAALLDVAVIQAALTSEGVPVDLDELLREG</sequence>
<dbReference type="OrthoDB" id="64915at2759"/>
<feature type="domain" description="Gfo/Idh/MocA-like oxidoreductase C-terminal" evidence="3">
    <location>
        <begin position="165"/>
        <end position="383"/>
    </location>
</feature>
<dbReference type="GO" id="GO:0006740">
    <property type="term" value="P:NADPH regeneration"/>
    <property type="evidence" value="ECO:0007669"/>
    <property type="project" value="TreeGrafter"/>
</dbReference>
<gene>
    <name evidence="4" type="ORF">A7U60_g2260</name>
</gene>
<comment type="caution">
    <text evidence="4">The sequence shown here is derived from an EMBL/GenBank/DDBJ whole genome shotgun (WGS) entry which is preliminary data.</text>
</comment>
<organism evidence="4 5">
    <name type="scientific">Sanghuangporus baumii</name>
    <name type="common">Phellinus baumii</name>
    <dbReference type="NCBI Taxonomy" id="108892"/>
    <lineage>
        <taxon>Eukaryota</taxon>
        <taxon>Fungi</taxon>
        <taxon>Dikarya</taxon>
        <taxon>Basidiomycota</taxon>
        <taxon>Agaricomycotina</taxon>
        <taxon>Agaricomycetes</taxon>
        <taxon>Hymenochaetales</taxon>
        <taxon>Hymenochaetaceae</taxon>
        <taxon>Sanghuangporus</taxon>
    </lineage>
</organism>
<keyword evidence="5" id="KW-1185">Reference proteome</keyword>
<dbReference type="InterPro" id="IPR000683">
    <property type="entry name" value="Gfo/Idh/MocA-like_OxRdtase_N"/>
</dbReference>